<name>A0A177DYD9_ALTAL</name>
<evidence type="ECO:0000313" key="1">
    <source>
        <dbReference type="EMBL" id="OAG23789.1"/>
    </source>
</evidence>
<protein>
    <submittedName>
        <fullName evidence="1">Uncharacterized protein</fullName>
    </submittedName>
</protein>
<keyword evidence="2" id="KW-1185">Reference proteome</keyword>
<dbReference type="VEuPathDB" id="FungiDB:CC77DRAFT_625030"/>
<organism evidence="1 2">
    <name type="scientific">Alternaria alternata</name>
    <name type="common">Alternaria rot fungus</name>
    <name type="synonym">Torula alternata</name>
    <dbReference type="NCBI Taxonomy" id="5599"/>
    <lineage>
        <taxon>Eukaryota</taxon>
        <taxon>Fungi</taxon>
        <taxon>Dikarya</taxon>
        <taxon>Ascomycota</taxon>
        <taxon>Pezizomycotina</taxon>
        <taxon>Dothideomycetes</taxon>
        <taxon>Pleosporomycetidae</taxon>
        <taxon>Pleosporales</taxon>
        <taxon>Pleosporineae</taxon>
        <taxon>Pleosporaceae</taxon>
        <taxon>Alternaria</taxon>
        <taxon>Alternaria sect. Alternaria</taxon>
        <taxon>Alternaria alternata complex</taxon>
    </lineage>
</organism>
<reference evidence="1 2" key="1">
    <citation type="submission" date="2016-05" db="EMBL/GenBank/DDBJ databases">
        <title>Comparative analysis of secretome profiles of manganese(II)-oxidizing ascomycete fungi.</title>
        <authorList>
            <consortium name="DOE Joint Genome Institute"/>
            <person name="Zeiner C.A."/>
            <person name="Purvine S.O."/>
            <person name="Zink E.M."/>
            <person name="Wu S."/>
            <person name="Pasa-Tolic L."/>
            <person name="Chaput D.L."/>
            <person name="Haridas S."/>
            <person name="Grigoriev I.V."/>
            <person name="Santelli C.M."/>
            <person name="Hansel C.M."/>
        </authorList>
    </citation>
    <scope>NUCLEOTIDE SEQUENCE [LARGE SCALE GENOMIC DNA]</scope>
    <source>
        <strain evidence="1 2">SRC1lrK2f</strain>
    </source>
</reference>
<dbReference type="Proteomes" id="UP000077248">
    <property type="component" value="Unassembled WGS sequence"/>
</dbReference>
<dbReference type="KEGG" id="aalt:CC77DRAFT_625030"/>
<proteinExistence type="predicted"/>
<evidence type="ECO:0000313" key="2">
    <source>
        <dbReference type="Proteomes" id="UP000077248"/>
    </source>
</evidence>
<gene>
    <name evidence="1" type="ORF">CC77DRAFT_625030</name>
</gene>
<dbReference type="RefSeq" id="XP_018389210.1">
    <property type="nucleotide sequence ID" value="XM_018532504.1"/>
</dbReference>
<dbReference type="GeneID" id="29118098"/>
<sequence length="163" mass="18130">MAVLVNHDNYNRLTLQASNECTATAAESGILSRLRGKGRHVISCDCWDACRDCCCLRCGGSMWGRRSEAGAQLGALESLRAGSFTHVLGHQPGTRQPPARPRWPPKPSETAMMASWATASNRMRFGLKREMGLGESEARSWVMSSHISPYQEPRQRRGWCLRP</sequence>
<accession>A0A177DYD9</accession>
<dbReference type="AlphaFoldDB" id="A0A177DYD9"/>
<dbReference type="EMBL" id="KV441472">
    <property type="protein sequence ID" value="OAG23789.1"/>
    <property type="molecule type" value="Genomic_DNA"/>
</dbReference>